<dbReference type="InterPro" id="IPR005225">
    <property type="entry name" value="Small_GTP-bd"/>
</dbReference>
<dbReference type="GO" id="GO:0003924">
    <property type="term" value="F:GTPase activity"/>
    <property type="evidence" value="ECO:0007669"/>
    <property type="project" value="InterPro"/>
</dbReference>
<dbReference type="Pfam" id="PF14492">
    <property type="entry name" value="EFG_III"/>
    <property type="match status" value="1"/>
</dbReference>
<dbReference type="Gene3D" id="3.40.50.300">
    <property type="entry name" value="P-loop containing nucleotide triphosphate hydrolases"/>
    <property type="match status" value="1"/>
</dbReference>
<dbReference type="NCBIfam" id="TIGR00231">
    <property type="entry name" value="small_GTP"/>
    <property type="match status" value="1"/>
</dbReference>
<dbReference type="GO" id="GO:1990904">
    <property type="term" value="C:ribonucleoprotein complex"/>
    <property type="evidence" value="ECO:0007669"/>
    <property type="project" value="TreeGrafter"/>
</dbReference>
<feature type="region of interest" description="Disordered" evidence="13">
    <location>
        <begin position="741"/>
        <end position="767"/>
    </location>
</feature>
<dbReference type="InterPro" id="IPR041095">
    <property type="entry name" value="EFG_II"/>
</dbReference>
<gene>
    <name evidence="15" type="primary">RIA1</name>
    <name evidence="15" type="ORF">MJAP1_001759</name>
</gene>
<dbReference type="CDD" id="cd16261">
    <property type="entry name" value="EF2_snRNP_III"/>
    <property type="match status" value="1"/>
</dbReference>
<protein>
    <recommendedName>
        <fullName evidence="2">Elongation factor 2</fullName>
    </recommendedName>
    <alternativeName>
        <fullName evidence="11">Elongation factor-like 1</fullName>
    </alternativeName>
    <alternativeName>
        <fullName evidence="10">Ribosome assembly protein 1</fullName>
    </alternativeName>
</protein>
<dbReference type="PRINTS" id="PR00315">
    <property type="entry name" value="ELONGATNFCT"/>
</dbReference>
<dbReference type="EMBL" id="CP119959">
    <property type="protein sequence ID" value="WFD38795.1"/>
    <property type="molecule type" value="Genomic_DNA"/>
</dbReference>
<keyword evidence="12" id="KW-0175">Coiled coil</keyword>
<dbReference type="InterPro" id="IPR027417">
    <property type="entry name" value="P-loop_NTPase"/>
</dbReference>
<dbReference type="FunFam" id="3.30.70.870:FF:000002">
    <property type="entry name" value="Translation elongation factor 2"/>
    <property type="match status" value="1"/>
</dbReference>
<dbReference type="CDD" id="cd01681">
    <property type="entry name" value="aeEF2_snRNP_like_IV"/>
    <property type="match status" value="1"/>
</dbReference>
<dbReference type="GO" id="GO:0043022">
    <property type="term" value="F:ribosome binding"/>
    <property type="evidence" value="ECO:0007669"/>
    <property type="project" value="TreeGrafter"/>
</dbReference>
<dbReference type="FunFam" id="3.40.50.300:FF:000746">
    <property type="entry name" value="Ribosome assembly protein 1"/>
    <property type="match status" value="1"/>
</dbReference>
<dbReference type="Gene3D" id="3.90.1430.10">
    <property type="entry name" value="Yeast translation eEF2 (G' domain)"/>
    <property type="match status" value="1"/>
</dbReference>
<dbReference type="PANTHER" id="PTHR42908">
    <property type="entry name" value="TRANSLATION ELONGATION FACTOR-RELATED"/>
    <property type="match status" value="1"/>
</dbReference>
<dbReference type="InterPro" id="IPR020568">
    <property type="entry name" value="Ribosomal_Su5_D2-typ_SF"/>
</dbReference>
<dbReference type="SMART" id="SM00838">
    <property type="entry name" value="EFG_C"/>
    <property type="match status" value="1"/>
</dbReference>
<dbReference type="SUPFAM" id="SSF54980">
    <property type="entry name" value="EF-G C-terminal domain-like"/>
    <property type="match status" value="2"/>
</dbReference>
<dbReference type="Gene3D" id="3.30.230.10">
    <property type="match status" value="1"/>
</dbReference>
<evidence type="ECO:0000256" key="3">
    <source>
        <dbReference type="ARBA" id="ARBA00022490"/>
    </source>
</evidence>
<evidence type="ECO:0000313" key="16">
    <source>
        <dbReference type="Proteomes" id="UP001217754"/>
    </source>
</evidence>
<dbReference type="GO" id="GO:0042256">
    <property type="term" value="P:cytosolic ribosome assembly"/>
    <property type="evidence" value="ECO:0007669"/>
    <property type="project" value="UniProtKB-ARBA"/>
</dbReference>
<dbReference type="PROSITE" id="PS51722">
    <property type="entry name" value="G_TR_2"/>
    <property type="match status" value="1"/>
</dbReference>
<dbReference type="FunFam" id="3.90.1430.10:FF:000002">
    <property type="entry name" value="Elongation factor like GTPase 1"/>
    <property type="match status" value="1"/>
</dbReference>
<dbReference type="AlphaFoldDB" id="A0AAF0F114"/>
<dbReference type="CDD" id="cd04096">
    <property type="entry name" value="eEF2_snRNP_like_C"/>
    <property type="match status" value="1"/>
</dbReference>
<dbReference type="InterPro" id="IPR014721">
    <property type="entry name" value="Ribsml_uS5_D2-typ_fold_subgr"/>
</dbReference>
<evidence type="ECO:0000256" key="2">
    <source>
        <dbReference type="ARBA" id="ARBA00017891"/>
    </source>
</evidence>
<dbReference type="InterPro" id="IPR000640">
    <property type="entry name" value="EFG_V-like"/>
</dbReference>
<evidence type="ECO:0000256" key="9">
    <source>
        <dbReference type="ARBA" id="ARBA00048548"/>
    </source>
</evidence>
<dbReference type="Pfam" id="PF25118">
    <property type="entry name" value="EFL1"/>
    <property type="match status" value="1"/>
</dbReference>
<evidence type="ECO:0000256" key="11">
    <source>
        <dbReference type="ARBA" id="ARBA00081809"/>
    </source>
</evidence>
<dbReference type="CDD" id="cd01885">
    <property type="entry name" value="EF2"/>
    <property type="match status" value="1"/>
</dbReference>
<sequence>MPPQKAFGAQNIRNCTLIGHVDHGKSSYADSLLAANGIISSRSAGQVRYLDSREDEQERGITMESSAVSLTFKLRMLQSDGEVSEVQDYTLNLVDTPGHVDFSSEVSTAARLCDGALVIVDVIEGVCSQTVAVLRQAWLDGLRTILVVNKMDRLITELKLTPEEAHHRLLQLVEQANAVLGGFFAAEKMEQDQRWHDERERILEEKRAKGEEEAGDLPDYEEGGDEDLYFDPSKGNVIFASAMDHWAFRLEKFSHLYAQKLGIKEKNIRQFLWGNYYLDPKTKRVLTQKQHDKENRNLKPMFVQFVLDNVWSVYENTVEARNMDKVEKIISALGLTVHPRDLKAKDASALMLAIMSQWLPLSATTFSAIVHNLPAPGDAQRLRVPRMIRSDLGYFATDEELAPHTDLERDLFSARSSPEATVVAYISKMFAVSSEDLPENKRVQLTADEMRERGRELRERAAEVESTLNATGAALAQSEAEKEPAAEPEKAPPSEVVLAFARLYSGCLQAGDTVWAVLPKYDVHLPPTHPSNVPHLKQVKIAALYMMMGRDLLAVQRVPAGNLFAVRGLDGTVLRNGTLIRVPNAADDTPPSEVVNLAGVRRTATPIVRVALEPKNPAEMPKLVEGLRLLNQADPCVEVMVEENGEHVILTAGELHLERCMKDLRDRFARCKIQQSPPLVPFRETAVKGSAMAPPKTPGAARGTISGSALNGALTYTVRAMPLPHNIAEFLAVNQPTIRRLRRGGRRHDDDGGGDEGDEHVGARHGENAERAKRVPVRLFWSELTKLLERAGPTWSGVAEHICAFGPRNTGANLLIDQGGSVLRRSLKSRFAEDDVSQQLAQASLDDALPREMCDAVENGFQLATGSGPLCAEPMQGMAFFVEHVGIEESESVKVRSSQVTSAVISSMREACRAGLLDWSPRLMLAMYSCDIQAAPEVQGKVHAVLSRRRGKIVSEEMNEGTLFFTIGSLLPVVESFGFSDEIRKRTSGAASPQLLFAGFQLYDLDPFWVPTTEEELEDLGEKGDRENVAKRYMDTVRKRKGLFTNRRIVAAAEKQRTLKSN</sequence>
<dbReference type="GO" id="GO:0005525">
    <property type="term" value="F:GTP binding"/>
    <property type="evidence" value="ECO:0007669"/>
    <property type="project" value="UniProtKB-KW"/>
</dbReference>
<keyword evidence="5" id="KW-0547">Nucleotide-binding</keyword>
<name>A0AAF0F114_9BASI</name>
<keyword evidence="16" id="KW-1185">Reference proteome</keyword>
<dbReference type="Gene3D" id="3.30.70.870">
    <property type="entry name" value="Elongation Factor G (Translational Gtpase), domain 3"/>
    <property type="match status" value="1"/>
</dbReference>
<comment type="catalytic activity">
    <reaction evidence="9">
        <text>GTP + H2O = GDP + phosphate + H(+)</text>
        <dbReference type="Rhea" id="RHEA:19669"/>
        <dbReference type="ChEBI" id="CHEBI:15377"/>
        <dbReference type="ChEBI" id="CHEBI:15378"/>
        <dbReference type="ChEBI" id="CHEBI:37565"/>
        <dbReference type="ChEBI" id="CHEBI:43474"/>
        <dbReference type="ChEBI" id="CHEBI:58189"/>
    </reaction>
</comment>
<keyword evidence="3" id="KW-0963">Cytoplasm</keyword>
<dbReference type="CDD" id="cd16268">
    <property type="entry name" value="EF2_II"/>
    <property type="match status" value="1"/>
</dbReference>
<dbReference type="SUPFAM" id="SSF50447">
    <property type="entry name" value="Translation proteins"/>
    <property type="match status" value="1"/>
</dbReference>
<keyword evidence="4" id="KW-0690">Ribosome biogenesis</keyword>
<proteinExistence type="predicted"/>
<dbReference type="InterPro" id="IPR035647">
    <property type="entry name" value="EFG_III/V"/>
</dbReference>
<accession>A0AAF0F114</accession>
<dbReference type="Gene3D" id="3.30.70.240">
    <property type="match status" value="1"/>
</dbReference>
<dbReference type="Pfam" id="PF00679">
    <property type="entry name" value="EFG_C"/>
    <property type="match status" value="1"/>
</dbReference>
<dbReference type="Pfam" id="PF03764">
    <property type="entry name" value="EFG_IV"/>
    <property type="match status" value="1"/>
</dbReference>
<dbReference type="InterPro" id="IPR056752">
    <property type="entry name" value="EFL1"/>
</dbReference>
<feature type="region of interest" description="Disordered" evidence="13">
    <location>
        <begin position="204"/>
        <end position="224"/>
    </location>
</feature>
<evidence type="ECO:0000313" key="15">
    <source>
        <dbReference type="EMBL" id="WFD38795.1"/>
    </source>
</evidence>
<feature type="compositionally biased region" description="Acidic residues" evidence="13">
    <location>
        <begin position="213"/>
        <end position="224"/>
    </location>
</feature>
<evidence type="ECO:0000256" key="12">
    <source>
        <dbReference type="SAM" id="Coils"/>
    </source>
</evidence>
<evidence type="ECO:0000256" key="1">
    <source>
        <dbReference type="ARBA" id="ARBA00004496"/>
    </source>
</evidence>
<evidence type="ECO:0000256" key="7">
    <source>
        <dbReference type="ARBA" id="ARBA00023134"/>
    </source>
</evidence>
<dbReference type="PANTHER" id="PTHR42908:SF3">
    <property type="entry name" value="ELONGATION FACTOR-LIKE GTPASE 1"/>
    <property type="match status" value="1"/>
</dbReference>
<dbReference type="SUPFAM" id="SSF52540">
    <property type="entry name" value="P-loop containing nucleoside triphosphate hydrolases"/>
    <property type="match status" value="1"/>
</dbReference>
<organism evidence="15 16">
    <name type="scientific">Malassezia japonica</name>
    <dbReference type="NCBI Taxonomy" id="223818"/>
    <lineage>
        <taxon>Eukaryota</taxon>
        <taxon>Fungi</taxon>
        <taxon>Dikarya</taxon>
        <taxon>Basidiomycota</taxon>
        <taxon>Ustilaginomycotina</taxon>
        <taxon>Malasseziomycetes</taxon>
        <taxon>Malasseziales</taxon>
        <taxon>Malasseziaceae</taxon>
        <taxon>Malassezia</taxon>
    </lineage>
</organism>
<dbReference type="Gene3D" id="2.40.30.10">
    <property type="entry name" value="Translation factors"/>
    <property type="match status" value="1"/>
</dbReference>
<dbReference type="RefSeq" id="XP_060121692.1">
    <property type="nucleotide sequence ID" value="XM_060265709.1"/>
</dbReference>
<evidence type="ECO:0000256" key="5">
    <source>
        <dbReference type="ARBA" id="ARBA00022741"/>
    </source>
</evidence>
<dbReference type="GeneID" id="85225408"/>
<dbReference type="InterPro" id="IPR009000">
    <property type="entry name" value="Transl_B-barrel_sf"/>
</dbReference>
<dbReference type="InterPro" id="IPR005517">
    <property type="entry name" value="Transl_elong_EFG/EF2_IV"/>
</dbReference>
<evidence type="ECO:0000256" key="6">
    <source>
        <dbReference type="ARBA" id="ARBA00022801"/>
    </source>
</evidence>
<dbReference type="SUPFAM" id="SSF54211">
    <property type="entry name" value="Ribosomal protein S5 domain 2-like"/>
    <property type="match status" value="1"/>
</dbReference>
<dbReference type="FunFam" id="3.30.70.240:FF:000006">
    <property type="entry name" value="Elongation factor like GTPase 1"/>
    <property type="match status" value="1"/>
</dbReference>
<dbReference type="InterPro" id="IPR000795">
    <property type="entry name" value="T_Tr_GTP-bd_dom"/>
</dbReference>
<dbReference type="Pfam" id="PF00009">
    <property type="entry name" value="GTP_EFTU"/>
    <property type="match status" value="1"/>
</dbReference>
<keyword evidence="6" id="KW-0378">Hydrolase</keyword>
<comment type="function">
    <text evidence="8">Catalyzes the GTP-dependent ribosomal translocation step during translation elongation. During this step, the ribosome changes from the pre-translocational (PRE) to the post-translocational (POST) state as the newly formed A-site-bound peptidyl-tRNA and P-site-bound deacylated tRNA move to the P and E sites, respectively. Catalyzes the coordinated movement of the two tRNA molecules, the mRNA and conformational changes in the ribosome.</text>
</comment>
<evidence type="ECO:0000256" key="4">
    <source>
        <dbReference type="ARBA" id="ARBA00022517"/>
    </source>
</evidence>
<dbReference type="Proteomes" id="UP001217754">
    <property type="component" value="Chromosome 2"/>
</dbReference>
<evidence type="ECO:0000256" key="13">
    <source>
        <dbReference type="SAM" id="MobiDB-lite"/>
    </source>
</evidence>
<evidence type="ECO:0000256" key="8">
    <source>
        <dbReference type="ARBA" id="ARBA00024731"/>
    </source>
</evidence>
<keyword evidence="7" id="KW-0342">GTP-binding</keyword>
<evidence type="ECO:0000256" key="10">
    <source>
        <dbReference type="ARBA" id="ARBA00068031"/>
    </source>
</evidence>
<reference evidence="15" key="1">
    <citation type="submission" date="2023-03" db="EMBL/GenBank/DDBJ databases">
        <title>Mating type loci evolution in Malassezia.</title>
        <authorList>
            <person name="Coelho M.A."/>
        </authorList>
    </citation>
    <scope>NUCLEOTIDE SEQUENCE</scope>
    <source>
        <strain evidence="15">CBS 9431</strain>
    </source>
</reference>
<dbReference type="GO" id="GO:0005829">
    <property type="term" value="C:cytosol"/>
    <property type="evidence" value="ECO:0007669"/>
    <property type="project" value="TreeGrafter"/>
</dbReference>
<evidence type="ECO:0000259" key="14">
    <source>
        <dbReference type="PROSITE" id="PS51722"/>
    </source>
</evidence>
<feature type="coiled-coil region" evidence="12">
    <location>
        <begin position="440"/>
        <end position="467"/>
    </location>
</feature>
<feature type="domain" description="Tr-type G" evidence="14">
    <location>
        <begin position="10"/>
        <end position="268"/>
    </location>
</feature>
<comment type="subcellular location">
    <subcellularLocation>
        <location evidence="1">Cytoplasm</location>
    </subcellularLocation>
</comment>